<feature type="region of interest" description="Disordered" evidence="1">
    <location>
        <begin position="1"/>
        <end position="105"/>
    </location>
</feature>
<name>A0A1I8F1Z8_9PLAT</name>
<reference evidence="3" key="1">
    <citation type="submission" date="2016-11" db="UniProtKB">
        <authorList>
            <consortium name="WormBaseParasite"/>
        </authorList>
    </citation>
    <scope>IDENTIFICATION</scope>
</reference>
<proteinExistence type="predicted"/>
<dbReference type="AlphaFoldDB" id="A0A1I8F1Z8"/>
<dbReference type="Proteomes" id="UP000095280">
    <property type="component" value="Unplaced"/>
</dbReference>
<dbReference type="WBParaSite" id="maker-unitig_13632-snap-gene-0.2-mRNA-1">
    <property type="protein sequence ID" value="maker-unitig_13632-snap-gene-0.2-mRNA-1"/>
    <property type="gene ID" value="maker-unitig_13632-snap-gene-0.2"/>
</dbReference>
<feature type="compositionally biased region" description="Basic and acidic residues" evidence="1">
    <location>
        <begin position="1"/>
        <end position="19"/>
    </location>
</feature>
<feature type="compositionally biased region" description="Basic residues" evidence="1">
    <location>
        <begin position="87"/>
        <end position="104"/>
    </location>
</feature>
<protein>
    <submittedName>
        <fullName evidence="3">60S ribosomal protein L36</fullName>
    </submittedName>
</protein>
<feature type="compositionally biased region" description="Basic residues" evidence="1">
    <location>
        <begin position="63"/>
        <end position="80"/>
    </location>
</feature>
<keyword evidence="2" id="KW-1185">Reference proteome</keyword>
<feature type="compositionally biased region" description="Basic and acidic residues" evidence="1">
    <location>
        <begin position="288"/>
        <end position="299"/>
    </location>
</feature>
<feature type="region of interest" description="Disordered" evidence="1">
    <location>
        <begin position="149"/>
        <end position="172"/>
    </location>
</feature>
<evidence type="ECO:0000313" key="3">
    <source>
        <dbReference type="WBParaSite" id="maker-unitig_13632-snap-gene-0.2-mRNA-1"/>
    </source>
</evidence>
<feature type="compositionally biased region" description="Low complexity" evidence="1">
    <location>
        <begin position="156"/>
        <end position="169"/>
    </location>
</feature>
<feature type="region of interest" description="Disordered" evidence="1">
    <location>
        <begin position="284"/>
        <end position="316"/>
    </location>
</feature>
<organism evidence="2 3">
    <name type="scientific">Macrostomum lignano</name>
    <dbReference type="NCBI Taxonomy" id="282301"/>
    <lineage>
        <taxon>Eukaryota</taxon>
        <taxon>Metazoa</taxon>
        <taxon>Spiralia</taxon>
        <taxon>Lophotrochozoa</taxon>
        <taxon>Platyhelminthes</taxon>
        <taxon>Rhabditophora</taxon>
        <taxon>Macrostomorpha</taxon>
        <taxon>Macrostomida</taxon>
        <taxon>Macrostomidae</taxon>
        <taxon>Macrostomum</taxon>
    </lineage>
</organism>
<evidence type="ECO:0000256" key="1">
    <source>
        <dbReference type="SAM" id="MobiDB-lite"/>
    </source>
</evidence>
<evidence type="ECO:0000313" key="2">
    <source>
        <dbReference type="Proteomes" id="UP000095280"/>
    </source>
</evidence>
<accession>A0A1I8F1Z8</accession>
<sequence length="346" mass="38721">DDKGNDRQRLAQPRLELRQHSHRRRSAAPVVTTAPPAPAPIVSNDRRPHRPHRQHESAAPASARHRQQRSPARSRPHRQRDRPPAHAAHRHHGHHRRHRVRVRNRLSWPHPCVSAAATAIKSASWTPSTVQAGLPSKVGQSHCARAPLKNSRNEARAVSARASGAAGLKASKKNFSASRAGSKEGGPTCASVAPCVFRACRRVVLLQAKLVQLIVRYGRLAKHSYGYWRRKHFRHRKLRLKAKAQQIEATFPAFCFKCRRGCDKIRKLLSRIKRAEKRIQSMLKKLKRQEGRPKKEEKQPASPESGTLAVGSSGASWPTCGRADEWSSANLNCATRLSLLIGKLEQ</sequence>